<evidence type="ECO:0000313" key="3">
    <source>
        <dbReference type="EMBL" id="CAE6438626.1"/>
    </source>
</evidence>
<evidence type="ECO:0000313" key="4">
    <source>
        <dbReference type="Proteomes" id="UP000663850"/>
    </source>
</evidence>
<gene>
    <name evidence="3" type="ORF">RDB_LOCUS26670</name>
</gene>
<proteinExistence type="predicted"/>
<dbReference type="Proteomes" id="UP000663850">
    <property type="component" value="Unassembled WGS sequence"/>
</dbReference>
<accession>A0A8H2Y3M7</accession>
<comment type="caution">
    <text evidence="3">The sequence shown here is derived from an EMBL/GenBank/DDBJ whole genome shotgun (WGS) entry which is preliminary data.</text>
</comment>
<protein>
    <recommendedName>
        <fullName evidence="2">DUF6593 domain-containing protein</fullName>
    </recommendedName>
</protein>
<feature type="region of interest" description="Disordered" evidence="1">
    <location>
        <begin position="154"/>
        <end position="176"/>
    </location>
</feature>
<dbReference type="AlphaFoldDB" id="A0A8H2Y3M7"/>
<evidence type="ECO:0000259" key="2">
    <source>
        <dbReference type="Pfam" id="PF20236"/>
    </source>
</evidence>
<feature type="domain" description="DUF6593" evidence="2">
    <location>
        <begin position="9"/>
        <end position="155"/>
    </location>
</feature>
<feature type="compositionally biased region" description="Gly residues" evidence="1">
    <location>
        <begin position="163"/>
        <end position="176"/>
    </location>
</feature>
<dbReference type="InterPro" id="IPR046528">
    <property type="entry name" value="DUF6593"/>
</dbReference>
<sequence>MSQLTLSQNSPTNTTLTDPYGTVVYEVSTPHKFGGSTTTIKRNGQTLATIKWGMFGSGELTMGGMTASVSNVFPKAGMLSNSRVFTTASGERLKWKDKSKLSCVSDDTGKPLATYNRKSFAALRSKKSTLDISSNGTHFTDILVVTWVLAEKKAQDRRRSGGDGDGGGDGGGGGGG</sequence>
<reference evidence="3" key="1">
    <citation type="submission" date="2021-01" db="EMBL/GenBank/DDBJ databases">
        <authorList>
            <person name="Kaushik A."/>
        </authorList>
    </citation>
    <scope>NUCLEOTIDE SEQUENCE</scope>
    <source>
        <strain evidence="3">Type strain: AG8-Rh-89/</strain>
    </source>
</reference>
<dbReference type="EMBL" id="CAJMWZ010001593">
    <property type="protein sequence ID" value="CAE6438626.1"/>
    <property type="molecule type" value="Genomic_DNA"/>
</dbReference>
<name>A0A8H2Y3M7_9AGAM</name>
<organism evidence="3 4">
    <name type="scientific">Rhizoctonia solani</name>
    <dbReference type="NCBI Taxonomy" id="456999"/>
    <lineage>
        <taxon>Eukaryota</taxon>
        <taxon>Fungi</taxon>
        <taxon>Dikarya</taxon>
        <taxon>Basidiomycota</taxon>
        <taxon>Agaricomycotina</taxon>
        <taxon>Agaricomycetes</taxon>
        <taxon>Cantharellales</taxon>
        <taxon>Ceratobasidiaceae</taxon>
        <taxon>Rhizoctonia</taxon>
    </lineage>
</organism>
<dbReference type="Pfam" id="PF20236">
    <property type="entry name" value="DUF6593"/>
    <property type="match status" value="1"/>
</dbReference>
<evidence type="ECO:0000256" key="1">
    <source>
        <dbReference type="SAM" id="MobiDB-lite"/>
    </source>
</evidence>